<keyword evidence="2" id="KW-1185">Reference proteome</keyword>
<sequence length="64" mass="7214">MLSMPWYADNVNYLVEGVFPPEASNQLIRRCIAEKELEDILWGVILPHAGATLVERGHHKNTAV</sequence>
<name>A0A5B6WPG8_9ROSI</name>
<accession>A0A5B6WPG8</accession>
<dbReference type="EMBL" id="SMMG02000002">
    <property type="protein sequence ID" value="KAA3483084.1"/>
    <property type="molecule type" value="Genomic_DNA"/>
</dbReference>
<evidence type="ECO:0000313" key="1">
    <source>
        <dbReference type="EMBL" id="KAA3483084.1"/>
    </source>
</evidence>
<comment type="caution">
    <text evidence="1">The sequence shown here is derived from an EMBL/GenBank/DDBJ whole genome shotgun (WGS) entry which is preliminary data.</text>
</comment>
<dbReference type="Proteomes" id="UP000325315">
    <property type="component" value="Unassembled WGS sequence"/>
</dbReference>
<gene>
    <name evidence="1" type="ORF">EPI10_005281</name>
</gene>
<organism evidence="1 2">
    <name type="scientific">Gossypium australe</name>
    <dbReference type="NCBI Taxonomy" id="47621"/>
    <lineage>
        <taxon>Eukaryota</taxon>
        <taxon>Viridiplantae</taxon>
        <taxon>Streptophyta</taxon>
        <taxon>Embryophyta</taxon>
        <taxon>Tracheophyta</taxon>
        <taxon>Spermatophyta</taxon>
        <taxon>Magnoliopsida</taxon>
        <taxon>eudicotyledons</taxon>
        <taxon>Gunneridae</taxon>
        <taxon>Pentapetalae</taxon>
        <taxon>rosids</taxon>
        <taxon>malvids</taxon>
        <taxon>Malvales</taxon>
        <taxon>Malvaceae</taxon>
        <taxon>Malvoideae</taxon>
        <taxon>Gossypium</taxon>
    </lineage>
</organism>
<reference evidence="2" key="1">
    <citation type="journal article" date="2019" name="Plant Biotechnol. J.">
        <title>Genome sequencing of the Australian wild diploid species Gossypium australe highlights disease resistance and delayed gland morphogenesis.</title>
        <authorList>
            <person name="Cai Y."/>
            <person name="Cai X."/>
            <person name="Wang Q."/>
            <person name="Wang P."/>
            <person name="Zhang Y."/>
            <person name="Cai C."/>
            <person name="Xu Y."/>
            <person name="Wang K."/>
            <person name="Zhou Z."/>
            <person name="Wang C."/>
            <person name="Geng S."/>
            <person name="Li B."/>
            <person name="Dong Q."/>
            <person name="Hou Y."/>
            <person name="Wang H."/>
            <person name="Ai P."/>
            <person name="Liu Z."/>
            <person name="Yi F."/>
            <person name="Sun M."/>
            <person name="An G."/>
            <person name="Cheng J."/>
            <person name="Zhang Y."/>
            <person name="Shi Q."/>
            <person name="Xie Y."/>
            <person name="Shi X."/>
            <person name="Chang Y."/>
            <person name="Huang F."/>
            <person name="Chen Y."/>
            <person name="Hong S."/>
            <person name="Mi L."/>
            <person name="Sun Q."/>
            <person name="Zhang L."/>
            <person name="Zhou B."/>
            <person name="Peng R."/>
            <person name="Zhang X."/>
            <person name="Liu F."/>
        </authorList>
    </citation>
    <scope>NUCLEOTIDE SEQUENCE [LARGE SCALE GENOMIC DNA]</scope>
    <source>
        <strain evidence="2">cv. PA1801</strain>
    </source>
</reference>
<protein>
    <submittedName>
        <fullName evidence="1">Uncharacterized protein</fullName>
    </submittedName>
</protein>
<dbReference type="AlphaFoldDB" id="A0A5B6WPG8"/>
<evidence type="ECO:0000313" key="2">
    <source>
        <dbReference type="Proteomes" id="UP000325315"/>
    </source>
</evidence>
<proteinExistence type="predicted"/>